<protein>
    <recommendedName>
        <fullName evidence="3">Nucleotidyl transferase AbiEii/AbiGii toxin family protein</fullName>
    </recommendedName>
</protein>
<dbReference type="Pfam" id="PF08843">
    <property type="entry name" value="AbiEii"/>
    <property type="match status" value="1"/>
</dbReference>
<keyword evidence="2" id="KW-1185">Reference proteome</keyword>
<evidence type="ECO:0000313" key="1">
    <source>
        <dbReference type="EMBL" id="ADT85231.1"/>
    </source>
</evidence>
<dbReference type="HOGENOM" id="CLU_058982_1_0_2"/>
<evidence type="ECO:0000313" key="2">
    <source>
        <dbReference type="Proteomes" id="UP000007478"/>
    </source>
</evidence>
<dbReference type="RefSeq" id="WP_013747453.1">
    <property type="nucleotide sequence ID" value="NC_015471.1"/>
</dbReference>
<dbReference type="eggNOG" id="arCOG03839">
    <property type="taxonomic scope" value="Archaea"/>
</dbReference>
<dbReference type="InterPro" id="IPR014942">
    <property type="entry name" value="AbiEii"/>
</dbReference>
<geneLocation type="plasmid" evidence="1 2">
    <name>pTBMP1</name>
</geneLocation>
<dbReference type="OrthoDB" id="359531at2157"/>
<dbReference type="AlphaFoldDB" id="F0LN92"/>
<evidence type="ECO:0008006" key="3">
    <source>
        <dbReference type="Google" id="ProtNLM"/>
    </source>
</evidence>
<dbReference type="Gene3D" id="3.10.450.620">
    <property type="entry name" value="JHP933, nucleotidyltransferase-like core domain"/>
    <property type="match status" value="1"/>
</dbReference>
<dbReference type="Proteomes" id="UP000007478">
    <property type="component" value="Plasmid pTBMP1"/>
</dbReference>
<organism evidence="1 2">
    <name type="scientific">Thermococcus barophilus (strain DSM 11836 / MP)</name>
    <dbReference type="NCBI Taxonomy" id="391623"/>
    <lineage>
        <taxon>Archaea</taxon>
        <taxon>Methanobacteriati</taxon>
        <taxon>Methanobacteriota</taxon>
        <taxon>Thermococci</taxon>
        <taxon>Thermococcales</taxon>
        <taxon>Thermococcaceae</taxon>
        <taxon>Thermococcus</taxon>
    </lineage>
</organism>
<dbReference type="KEGG" id="tba:TERMP_02258"/>
<dbReference type="EMBL" id="CP002373">
    <property type="protein sequence ID" value="ADT85231.1"/>
    <property type="molecule type" value="Genomic_DNA"/>
</dbReference>
<dbReference type="PATRIC" id="fig|391623.17.peg.2252"/>
<proteinExistence type="predicted"/>
<gene>
    <name evidence="1" type="ordered locus">TERMP_02258</name>
</gene>
<accession>F0LN92</accession>
<keyword evidence="1" id="KW-0614">Plasmid</keyword>
<name>F0LN92_THEBM</name>
<dbReference type="GeneID" id="10549082"/>
<reference evidence="1 2" key="1">
    <citation type="journal article" date="2011" name="J. Bacteriol.">
        <title>Complete genome sequence of the hyperthermophilic, piezophilic, heterotrophic, and carboxydotrophic archaeon Thermococcus barophilus MP.</title>
        <authorList>
            <person name="Vannier P."/>
            <person name="Marteinsson V.T."/>
            <person name="Fridjonsson O.H."/>
            <person name="Oger P."/>
            <person name="Jebbar M."/>
        </authorList>
    </citation>
    <scope>NUCLEOTIDE SEQUENCE [LARGE SCALE GENOMIC DNA]</scope>
    <source>
        <strain evidence="2">DSM 11836 / MP</strain>
    </source>
</reference>
<sequence>MVIDEIKRKSFELGLPISTIEKDYVIGWILYGVWRSGLWKDLAFKGGTCLKKAYFSDYRFSEDLDYTLTGKVSEDKLKERLERMLEFANAGPVEFLGLEFELRYGVRNFEGELLGFEVKIPFRLVRRTGTPSKIKMDITLEKYEKIVLPLQEKELLHEYSDADKFSLVRLKSYSLEEIFTEKVRSLFQRTRPRDLYDVWKLKDIIELETAFSILPEKFRLKNVQFELEIFKERRIYYERAWERSLAHQINPLPEFDKVWNDVLKFLEELKESVKL</sequence>